<protein>
    <recommendedName>
        <fullName evidence="10">EngB-type G domain-containing protein</fullName>
    </recommendedName>
</protein>
<sequence length="268" mass="29507">MSSALLRSAAGRLTCVGRCAVDAPVAADVDEEWWEEARADEQPEVQAEVELPPPTATRVKTAEYKSSAVRLDQCPPATLPEFAVIGRSNVGKSSLINMLTNNKGLAKVSKTPGKTQCINHFLINSSWYLVDLPGYGYAKKSKSLRAQWSDFTQEYFMQRDSLANVLLLLDASVPVQALDLEVANWLGNAQVPFSLVFTKVDKRKKGVPPPQDNMAAFQERLLKDWAYLPGVVATSAISATGRAELLAYIAQLRELFTRERGKQAGRHI</sequence>
<dbReference type="NCBIfam" id="TIGR03598">
    <property type="entry name" value="GTPase_YsxC"/>
    <property type="match status" value="1"/>
</dbReference>
<dbReference type="InterPro" id="IPR030393">
    <property type="entry name" value="G_ENGB_dom"/>
</dbReference>
<dbReference type="GO" id="GO:0046872">
    <property type="term" value="F:metal ion binding"/>
    <property type="evidence" value="ECO:0007669"/>
    <property type="project" value="UniProtKB-KW"/>
</dbReference>
<dbReference type="InterPro" id="IPR019987">
    <property type="entry name" value="GTP-bd_ribosome_bio_YsxC"/>
</dbReference>
<evidence type="ECO:0000256" key="5">
    <source>
        <dbReference type="ARBA" id="ARBA00022741"/>
    </source>
</evidence>
<keyword evidence="3" id="KW-0132">Cell division</keyword>
<evidence type="ECO:0000256" key="9">
    <source>
        <dbReference type="ARBA" id="ARBA00023306"/>
    </source>
</evidence>
<evidence type="ECO:0000313" key="12">
    <source>
        <dbReference type="Proteomes" id="UP001445335"/>
    </source>
</evidence>
<comment type="caution">
    <text evidence="11">The sequence shown here is derived from an EMBL/GenBank/DDBJ whole genome shotgun (WGS) entry which is preliminary data.</text>
</comment>
<evidence type="ECO:0000256" key="6">
    <source>
        <dbReference type="ARBA" id="ARBA00022842"/>
    </source>
</evidence>
<evidence type="ECO:0000256" key="2">
    <source>
        <dbReference type="ARBA" id="ARBA00009638"/>
    </source>
</evidence>
<dbReference type="GO" id="GO:0051301">
    <property type="term" value="P:cell division"/>
    <property type="evidence" value="ECO:0007669"/>
    <property type="project" value="UniProtKB-KW"/>
</dbReference>
<evidence type="ECO:0000256" key="3">
    <source>
        <dbReference type="ARBA" id="ARBA00022618"/>
    </source>
</evidence>
<keyword evidence="8" id="KW-0717">Septation</keyword>
<keyword evidence="6" id="KW-0460">Magnesium</keyword>
<dbReference type="Proteomes" id="UP001445335">
    <property type="component" value="Unassembled WGS sequence"/>
</dbReference>
<dbReference type="PROSITE" id="PS51706">
    <property type="entry name" value="G_ENGB"/>
    <property type="match status" value="1"/>
</dbReference>
<dbReference type="Pfam" id="PF01926">
    <property type="entry name" value="MMR_HSR1"/>
    <property type="match status" value="1"/>
</dbReference>
<evidence type="ECO:0000256" key="1">
    <source>
        <dbReference type="ARBA" id="ARBA00001946"/>
    </source>
</evidence>
<reference evidence="11 12" key="1">
    <citation type="journal article" date="2024" name="Nat. Commun.">
        <title>Phylogenomics reveals the evolutionary origins of lichenization in chlorophyte algae.</title>
        <authorList>
            <person name="Puginier C."/>
            <person name="Libourel C."/>
            <person name="Otte J."/>
            <person name="Skaloud P."/>
            <person name="Haon M."/>
            <person name="Grisel S."/>
            <person name="Petersen M."/>
            <person name="Berrin J.G."/>
            <person name="Delaux P.M."/>
            <person name="Dal Grande F."/>
            <person name="Keller J."/>
        </authorList>
    </citation>
    <scope>NUCLEOTIDE SEQUENCE [LARGE SCALE GENOMIC DNA]</scope>
    <source>
        <strain evidence="11 12">SAG 245.80</strain>
    </source>
</reference>
<evidence type="ECO:0000256" key="7">
    <source>
        <dbReference type="ARBA" id="ARBA00023134"/>
    </source>
</evidence>
<keyword evidence="5" id="KW-0547">Nucleotide-binding</keyword>
<evidence type="ECO:0000259" key="10">
    <source>
        <dbReference type="PROSITE" id="PS51706"/>
    </source>
</evidence>
<accession>A0AAW1SLM8</accession>
<gene>
    <name evidence="11" type="ORF">WJX81_004920</name>
</gene>
<dbReference type="InterPro" id="IPR006073">
    <property type="entry name" value="GTP-bd"/>
</dbReference>
<comment type="cofactor">
    <cofactor evidence="1">
        <name>Mg(2+)</name>
        <dbReference type="ChEBI" id="CHEBI:18420"/>
    </cofactor>
</comment>
<comment type="similarity">
    <text evidence="2">Belongs to the TRAFAC class TrmE-Era-EngA-EngB-Septin-like GTPase superfamily. EngB GTPase family.</text>
</comment>
<dbReference type="PANTHER" id="PTHR11649">
    <property type="entry name" value="MSS1/TRME-RELATED GTP-BINDING PROTEIN"/>
    <property type="match status" value="1"/>
</dbReference>
<keyword evidence="12" id="KW-1185">Reference proteome</keyword>
<dbReference type="PANTHER" id="PTHR11649:SF13">
    <property type="entry name" value="ENGB-TYPE G DOMAIN-CONTAINING PROTEIN"/>
    <property type="match status" value="1"/>
</dbReference>
<dbReference type="HAMAP" id="MF_00321">
    <property type="entry name" value="GTPase_EngB"/>
    <property type="match status" value="1"/>
</dbReference>
<dbReference type="CDD" id="cd01876">
    <property type="entry name" value="YihA_EngB"/>
    <property type="match status" value="1"/>
</dbReference>
<dbReference type="SUPFAM" id="SSF52540">
    <property type="entry name" value="P-loop containing nucleoside triphosphate hydrolases"/>
    <property type="match status" value="1"/>
</dbReference>
<evidence type="ECO:0000256" key="8">
    <source>
        <dbReference type="ARBA" id="ARBA00023210"/>
    </source>
</evidence>
<evidence type="ECO:0000256" key="4">
    <source>
        <dbReference type="ARBA" id="ARBA00022723"/>
    </source>
</evidence>
<dbReference type="GO" id="GO:0005525">
    <property type="term" value="F:GTP binding"/>
    <property type="evidence" value="ECO:0007669"/>
    <property type="project" value="UniProtKB-KW"/>
</dbReference>
<dbReference type="Gene3D" id="3.40.50.300">
    <property type="entry name" value="P-loop containing nucleotide triphosphate hydrolases"/>
    <property type="match status" value="1"/>
</dbReference>
<proteinExistence type="inferred from homology"/>
<organism evidence="11 12">
    <name type="scientific">Elliptochloris bilobata</name>
    <dbReference type="NCBI Taxonomy" id="381761"/>
    <lineage>
        <taxon>Eukaryota</taxon>
        <taxon>Viridiplantae</taxon>
        <taxon>Chlorophyta</taxon>
        <taxon>core chlorophytes</taxon>
        <taxon>Trebouxiophyceae</taxon>
        <taxon>Trebouxiophyceae incertae sedis</taxon>
        <taxon>Elliptochloris clade</taxon>
        <taxon>Elliptochloris</taxon>
    </lineage>
</organism>
<name>A0AAW1SLM8_9CHLO</name>
<dbReference type="EMBL" id="JALJOU010000001">
    <property type="protein sequence ID" value="KAK9846476.1"/>
    <property type="molecule type" value="Genomic_DNA"/>
</dbReference>
<keyword evidence="4" id="KW-0479">Metal-binding</keyword>
<dbReference type="InterPro" id="IPR027417">
    <property type="entry name" value="P-loop_NTPase"/>
</dbReference>
<keyword evidence="7" id="KW-0342">GTP-binding</keyword>
<keyword evidence="9" id="KW-0131">Cell cycle</keyword>
<evidence type="ECO:0000313" key="11">
    <source>
        <dbReference type="EMBL" id="KAK9846476.1"/>
    </source>
</evidence>
<feature type="domain" description="EngB-type G" evidence="10">
    <location>
        <begin position="78"/>
        <end position="255"/>
    </location>
</feature>
<dbReference type="AlphaFoldDB" id="A0AAW1SLM8"/>